<sequence>MINSSGQLVSSACLNSLSFFLSNPPVIKAESAHSASQARPLVQLLAWFSTLVNQAFKNMLSASDCHLDRGTFASHLTSTSPVPTPSSTVSQLQINNLPFHIMSRPQRDQTPLERRPLDSQRHVGGDMTMMAFLRPAAAPARFAYAEDHRVKGLNAETLAKIELPAPHWLSNPDYAPIQAARDDESQFAFFSLNISLYNQQIDESDWADQWFFMAGRVHPFALTWELETRDGLESDNDSIIQYTIPAFVVRDVAPRRARLSSALPVIMPIVSFTGPVMGSGHDLLRGNLAAAFDEAQLKCCGFVQLSTFLCPGKPEKTPFKGYHPFQVFVIFPIHANPWTTLCKRMIDRRDSQFQPGAPFTCTGKVAGLLAHNVMQQPPAIEQDYIFIVVPDTWTFLDKANFNQPPAAQVSPATPKRSTSGTANYDDVLARFTSTKKRQSNPVTPSSLPPTSASASVKRPLPGPHETPTKKPRLSPTPSTVIAVDDTGSSDSQDDFDDAHDADAADAADDTDVADDADDDDNITNSVTVQTVNQDMYPHAG</sequence>
<organism evidence="2 3">
    <name type="scientific">Purpureocillium lilacinum</name>
    <name type="common">Paecilomyces lilacinus</name>
    <dbReference type="NCBI Taxonomy" id="33203"/>
    <lineage>
        <taxon>Eukaryota</taxon>
        <taxon>Fungi</taxon>
        <taxon>Dikarya</taxon>
        <taxon>Ascomycota</taxon>
        <taxon>Pezizomycotina</taxon>
        <taxon>Sordariomycetes</taxon>
        <taxon>Hypocreomycetidae</taxon>
        <taxon>Hypocreales</taxon>
        <taxon>Ophiocordycipitaceae</taxon>
        <taxon>Purpureocillium</taxon>
    </lineage>
</organism>
<evidence type="ECO:0000313" key="3">
    <source>
        <dbReference type="Proteomes" id="UP000078240"/>
    </source>
</evidence>
<dbReference type="AlphaFoldDB" id="A0A179F619"/>
<feature type="compositionally biased region" description="Polar residues" evidence="1">
    <location>
        <begin position="522"/>
        <end position="533"/>
    </location>
</feature>
<feature type="region of interest" description="Disordered" evidence="1">
    <location>
        <begin position="403"/>
        <end position="540"/>
    </location>
</feature>
<reference evidence="2 3" key="1">
    <citation type="submission" date="2016-01" db="EMBL/GenBank/DDBJ databases">
        <title>Biosynthesis of antibiotic leucinostatins and their inhibition on Phytophthora in bio-control Purpureocillium lilacinum.</title>
        <authorList>
            <person name="Wang G."/>
            <person name="Liu Z."/>
            <person name="Lin R."/>
            <person name="Li E."/>
            <person name="Mao Z."/>
            <person name="Ling J."/>
            <person name="Yin W."/>
            <person name="Xie B."/>
        </authorList>
    </citation>
    <scope>NUCLEOTIDE SEQUENCE [LARGE SCALE GENOMIC DNA]</scope>
    <source>
        <strain evidence="2">PLBJ-1</strain>
    </source>
</reference>
<evidence type="ECO:0000313" key="2">
    <source>
        <dbReference type="EMBL" id="OAQ60800.1"/>
    </source>
</evidence>
<name>A0A179F619_PURLI</name>
<accession>A0A179F619</accession>
<comment type="caution">
    <text evidence="2">The sequence shown here is derived from an EMBL/GenBank/DDBJ whole genome shotgun (WGS) entry which is preliminary data.</text>
</comment>
<gene>
    <name evidence="2" type="ORF">VFPBJ_11545</name>
</gene>
<dbReference type="Proteomes" id="UP000078240">
    <property type="component" value="Unassembled WGS sequence"/>
</dbReference>
<dbReference type="EMBL" id="LSBH01000031">
    <property type="protein sequence ID" value="OAQ60800.1"/>
    <property type="molecule type" value="Genomic_DNA"/>
</dbReference>
<protein>
    <submittedName>
        <fullName evidence="2">Uncharacterized protein</fullName>
    </submittedName>
</protein>
<evidence type="ECO:0000256" key="1">
    <source>
        <dbReference type="SAM" id="MobiDB-lite"/>
    </source>
</evidence>
<feature type="compositionally biased region" description="Acidic residues" evidence="1">
    <location>
        <begin position="491"/>
        <end position="521"/>
    </location>
</feature>
<feature type="compositionally biased region" description="Low complexity" evidence="1">
    <location>
        <begin position="439"/>
        <end position="456"/>
    </location>
</feature>
<proteinExistence type="predicted"/>